<dbReference type="EMBL" id="CDHN01000003">
    <property type="protein sequence ID" value="CEJ90248.1"/>
    <property type="molecule type" value="Genomic_DNA"/>
</dbReference>
<dbReference type="Proteomes" id="UP000039046">
    <property type="component" value="Unassembled WGS sequence"/>
</dbReference>
<gene>
    <name evidence="1" type="ORF">VHEMI06044</name>
</gene>
<dbReference type="STRING" id="1531966.A0A0A1TII8"/>
<name>A0A0A1TII8_9HYPO</name>
<reference evidence="1 2" key="1">
    <citation type="journal article" date="2015" name="Genome Announc.">
        <title>Draft Genome Sequence and Gene Annotation of the Entomopathogenic Fungus Verticillium hemipterigenum.</title>
        <authorList>
            <person name="Horn F."/>
            <person name="Habel A."/>
            <person name="Scharf D.H."/>
            <person name="Dworschak J."/>
            <person name="Brakhage A.A."/>
            <person name="Guthke R."/>
            <person name="Hertweck C."/>
            <person name="Linde J."/>
        </authorList>
    </citation>
    <scope>NUCLEOTIDE SEQUENCE [LARGE SCALE GENOMIC DNA]</scope>
</reference>
<organism evidence="1 2">
    <name type="scientific">[Torrubiella] hemipterigena</name>
    <dbReference type="NCBI Taxonomy" id="1531966"/>
    <lineage>
        <taxon>Eukaryota</taxon>
        <taxon>Fungi</taxon>
        <taxon>Dikarya</taxon>
        <taxon>Ascomycota</taxon>
        <taxon>Pezizomycotina</taxon>
        <taxon>Sordariomycetes</taxon>
        <taxon>Hypocreomycetidae</taxon>
        <taxon>Hypocreales</taxon>
        <taxon>Clavicipitaceae</taxon>
        <taxon>Clavicipitaceae incertae sedis</taxon>
        <taxon>'Torrubiella' clade</taxon>
    </lineage>
</organism>
<evidence type="ECO:0000313" key="1">
    <source>
        <dbReference type="EMBL" id="CEJ90248.1"/>
    </source>
</evidence>
<accession>A0A0A1TII8</accession>
<protein>
    <submittedName>
        <fullName evidence="1">Uncharacterized protein</fullName>
    </submittedName>
</protein>
<keyword evidence="2" id="KW-1185">Reference proteome</keyword>
<evidence type="ECO:0000313" key="2">
    <source>
        <dbReference type="Proteomes" id="UP000039046"/>
    </source>
</evidence>
<dbReference type="OrthoDB" id="3540486at2759"/>
<proteinExistence type="predicted"/>
<dbReference type="HOGENOM" id="CLU_058063_0_0_1"/>
<sequence>MIRKQCLPQRVSEVDQLYYNEELPTSQVCNTWRMMVRNATMPIIGSVCQETRQVAKHYGHFQQFDHQYDPRFPMWVQPQLDTLHLNRTRLRYVEFGSLDEEGPLSSFSDEAAVKNMATSFLGCIMTEFPVLYTSFFKYHTPHVSTGKVVANRNLEAADIVEFVPPDSHIYTVFTSISIHIPYSEGRRSGLFGLLGDAPIQTVPYTDEKQLHAYGALMQECLLDEKDPAAIKEMTHVLSDDFRLQVGEWKRAAEWLLLAHMWRQDVLSGKLCADKAGLVWKPANNHSKRDNNYLYGRRSL</sequence>
<dbReference type="AlphaFoldDB" id="A0A0A1TII8"/>